<comment type="caution">
    <text evidence="2">The sequence shown here is derived from an EMBL/GenBank/DDBJ whole genome shotgun (WGS) entry which is preliminary data.</text>
</comment>
<evidence type="ECO:0000313" key="3">
    <source>
        <dbReference type="Proteomes" id="UP001530400"/>
    </source>
</evidence>
<protein>
    <submittedName>
        <fullName evidence="2">Uncharacterized protein</fullName>
    </submittedName>
</protein>
<reference evidence="2 3" key="1">
    <citation type="submission" date="2024-10" db="EMBL/GenBank/DDBJ databases">
        <title>Updated reference genomes for cyclostephanoid diatoms.</title>
        <authorList>
            <person name="Roberts W.R."/>
            <person name="Alverson A.J."/>
        </authorList>
    </citation>
    <scope>NUCLEOTIDE SEQUENCE [LARGE SCALE GENOMIC DNA]</scope>
    <source>
        <strain evidence="2 3">AJA010-31</strain>
    </source>
</reference>
<feature type="compositionally biased region" description="Low complexity" evidence="1">
    <location>
        <begin position="26"/>
        <end position="40"/>
    </location>
</feature>
<dbReference type="AlphaFoldDB" id="A0ABD3NBV2"/>
<accession>A0ABD3NBV2</accession>
<keyword evidence="3" id="KW-1185">Reference proteome</keyword>
<dbReference type="Proteomes" id="UP001530400">
    <property type="component" value="Unassembled WGS sequence"/>
</dbReference>
<organism evidence="2 3">
    <name type="scientific">Cyclotella atomus</name>
    <dbReference type="NCBI Taxonomy" id="382360"/>
    <lineage>
        <taxon>Eukaryota</taxon>
        <taxon>Sar</taxon>
        <taxon>Stramenopiles</taxon>
        <taxon>Ochrophyta</taxon>
        <taxon>Bacillariophyta</taxon>
        <taxon>Coscinodiscophyceae</taxon>
        <taxon>Thalassiosirophycidae</taxon>
        <taxon>Stephanodiscales</taxon>
        <taxon>Stephanodiscaceae</taxon>
        <taxon>Cyclotella</taxon>
    </lineage>
</organism>
<gene>
    <name evidence="2" type="ORF">ACHAWO_012416</name>
</gene>
<feature type="region of interest" description="Disordered" evidence="1">
    <location>
        <begin position="1"/>
        <end position="89"/>
    </location>
</feature>
<sequence>MNMYRPQHTKRRSTSPEDSDDDASITLTPTTTATAQHPTAVSMSSPSADHNNKTARRRSTVDTPCNVDAKTHNNNPHSQSEPNRKSWAETDWEELEKLWNSNHNSRDLSDRGTDLEGFMDLKNAVDNNTPGDNDSLEHDLFVQFYRKRFEQEGQLKQPSVVDGGSVQRPRLKPWRRRVTI</sequence>
<dbReference type="EMBL" id="JALLPJ020001229">
    <property type="protein sequence ID" value="KAL3773540.1"/>
    <property type="molecule type" value="Genomic_DNA"/>
</dbReference>
<evidence type="ECO:0000256" key="1">
    <source>
        <dbReference type="SAM" id="MobiDB-lite"/>
    </source>
</evidence>
<feature type="compositionally biased region" description="Polar residues" evidence="1">
    <location>
        <begin position="72"/>
        <end position="81"/>
    </location>
</feature>
<evidence type="ECO:0000313" key="2">
    <source>
        <dbReference type="EMBL" id="KAL3773540.1"/>
    </source>
</evidence>
<name>A0ABD3NBV2_9STRA</name>
<proteinExistence type="predicted"/>